<feature type="transmembrane region" description="Helical" evidence="2">
    <location>
        <begin position="51"/>
        <end position="69"/>
    </location>
</feature>
<evidence type="ECO:0008006" key="5">
    <source>
        <dbReference type="Google" id="ProtNLM"/>
    </source>
</evidence>
<sequence>MDERKKVRVTMNQNNESDQKHDLEYFLTPKGNSKKFGNSGRIMLPKILKPIMLALLLGVIFGAGIIYFFSDMTPGAEDDVPVSTVGDDDEENDSNEEGNEDSSSTTFEKAAEAYDVIQFGVFSNRANADELVSDSLNPLSVPAVVQEENGQFLVISHLVLSEQNKDDITNWFESNDLVYMDDFFYKTWNFDAVQLDVSENEFTWLNEGKSLIESVQSGIDKSWVDEVNAWLDQQPKAYQNSESLEQIKQLTTEAENTNQTLRTIYQHTILLNMHIFYDSLA</sequence>
<evidence type="ECO:0000313" key="4">
    <source>
        <dbReference type="Proteomes" id="UP000276443"/>
    </source>
</evidence>
<dbReference type="OrthoDB" id="2962171at2"/>
<name>A0A3N5BJN4_9BACI</name>
<dbReference type="AlphaFoldDB" id="A0A3N5BJN4"/>
<reference evidence="3 4" key="1">
    <citation type="submission" date="2018-11" db="EMBL/GenBank/DDBJ databases">
        <title>Genomic Encyclopedia of Type Strains, Phase IV (KMG-IV): sequencing the most valuable type-strain genomes for metagenomic binning, comparative biology and taxonomic classification.</title>
        <authorList>
            <person name="Goeker M."/>
        </authorList>
    </citation>
    <scope>NUCLEOTIDE SEQUENCE [LARGE SCALE GENOMIC DNA]</scope>
    <source>
        <strain evidence="3 4">DSM 18090</strain>
    </source>
</reference>
<feature type="region of interest" description="Disordered" evidence="1">
    <location>
        <begin position="79"/>
        <end position="106"/>
    </location>
</feature>
<dbReference type="EMBL" id="RKRF01000007">
    <property type="protein sequence ID" value="RPF55470.1"/>
    <property type="molecule type" value="Genomic_DNA"/>
</dbReference>
<dbReference type="RefSeq" id="WP_124219157.1">
    <property type="nucleotide sequence ID" value="NZ_RKRF01000007.1"/>
</dbReference>
<dbReference type="Proteomes" id="UP000276443">
    <property type="component" value="Unassembled WGS sequence"/>
</dbReference>
<keyword evidence="2" id="KW-0472">Membrane</keyword>
<evidence type="ECO:0000313" key="3">
    <source>
        <dbReference type="EMBL" id="RPF55470.1"/>
    </source>
</evidence>
<gene>
    <name evidence="3" type="ORF">EDC24_0347</name>
</gene>
<proteinExistence type="predicted"/>
<protein>
    <recommendedName>
        <fullName evidence="5">SPOR domain-containing protein</fullName>
    </recommendedName>
</protein>
<accession>A0A3N5BJN4</accession>
<evidence type="ECO:0000256" key="2">
    <source>
        <dbReference type="SAM" id="Phobius"/>
    </source>
</evidence>
<organism evidence="3 4">
    <name type="scientific">Aquisalibacillus elongatus</name>
    <dbReference type="NCBI Taxonomy" id="485577"/>
    <lineage>
        <taxon>Bacteria</taxon>
        <taxon>Bacillati</taxon>
        <taxon>Bacillota</taxon>
        <taxon>Bacilli</taxon>
        <taxon>Bacillales</taxon>
        <taxon>Bacillaceae</taxon>
        <taxon>Aquisalibacillus</taxon>
    </lineage>
</organism>
<comment type="caution">
    <text evidence="3">The sequence shown here is derived from an EMBL/GenBank/DDBJ whole genome shotgun (WGS) entry which is preliminary data.</text>
</comment>
<keyword evidence="2" id="KW-0812">Transmembrane</keyword>
<keyword evidence="2" id="KW-1133">Transmembrane helix</keyword>
<feature type="compositionally biased region" description="Acidic residues" evidence="1">
    <location>
        <begin position="79"/>
        <end position="100"/>
    </location>
</feature>
<evidence type="ECO:0000256" key="1">
    <source>
        <dbReference type="SAM" id="MobiDB-lite"/>
    </source>
</evidence>
<keyword evidence="4" id="KW-1185">Reference proteome</keyword>